<gene>
    <name evidence="2" type="ORF">TCNE_LOCUS19834</name>
</gene>
<feature type="region of interest" description="Disordered" evidence="1">
    <location>
        <begin position="1"/>
        <end position="35"/>
    </location>
</feature>
<evidence type="ECO:0000313" key="2">
    <source>
        <dbReference type="EMBL" id="VDM51155.1"/>
    </source>
</evidence>
<feature type="compositionally biased region" description="Basic and acidic residues" evidence="1">
    <location>
        <begin position="22"/>
        <end position="33"/>
    </location>
</feature>
<accession>A0A183VGG5</accession>
<reference evidence="4" key="1">
    <citation type="submission" date="2016-06" db="UniProtKB">
        <authorList>
            <consortium name="WormBaseParasite"/>
        </authorList>
    </citation>
    <scope>IDENTIFICATION</scope>
</reference>
<keyword evidence="3" id="KW-1185">Reference proteome</keyword>
<proteinExistence type="predicted"/>
<evidence type="ECO:0000313" key="4">
    <source>
        <dbReference type="WBParaSite" id="TCNE_0001983901-mRNA-1"/>
    </source>
</evidence>
<protein>
    <submittedName>
        <fullName evidence="4">Transposase</fullName>
    </submittedName>
</protein>
<dbReference type="WBParaSite" id="TCNE_0001983901-mRNA-1">
    <property type="protein sequence ID" value="TCNE_0001983901-mRNA-1"/>
    <property type="gene ID" value="TCNE_0001983901"/>
</dbReference>
<name>A0A183VGG5_TOXCA</name>
<dbReference type="Proteomes" id="UP000050794">
    <property type="component" value="Unassembled WGS sequence"/>
</dbReference>
<dbReference type="EMBL" id="UYWY01027583">
    <property type="protein sequence ID" value="VDM51155.1"/>
    <property type="molecule type" value="Genomic_DNA"/>
</dbReference>
<evidence type="ECO:0000313" key="3">
    <source>
        <dbReference type="Proteomes" id="UP000050794"/>
    </source>
</evidence>
<evidence type="ECO:0000256" key="1">
    <source>
        <dbReference type="SAM" id="MobiDB-lite"/>
    </source>
</evidence>
<reference evidence="2 3" key="2">
    <citation type="submission" date="2018-11" db="EMBL/GenBank/DDBJ databases">
        <authorList>
            <consortium name="Pathogen Informatics"/>
        </authorList>
    </citation>
    <scope>NUCLEOTIDE SEQUENCE [LARGE SCALE GENOMIC DNA]</scope>
</reference>
<dbReference type="AlphaFoldDB" id="A0A183VGG5"/>
<sequence length="86" mass="9655">MAGLLGRKPDKQVAKRIARGKSTREQVERKTSDYEDNPIARQCRKKIEAVDDCRGGKYKKSLSSGTSPTAFGLTKWLLNQKSDRSL</sequence>
<organism evidence="3 4">
    <name type="scientific">Toxocara canis</name>
    <name type="common">Canine roundworm</name>
    <dbReference type="NCBI Taxonomy" id="6265"/>
    <lineage>
        <taxon>Eukaryota</taxon>
        <taxon>Metazoa</taxon>
        <taxon>Ecdysozoa</taxon>
        <taxon>Nematoda</taxon>
        <taxon>Chromadorea</taxon>
        <taxon>Rhabditida</taxon>
        <taxon>Spirurina</taxon>
        <taxon>Ascaridomorpha</taxon>
        <taxon>Ascaridoidea</taxon>
        <taxon>Toxocaridae</taxon>
        <taxon>Toxocara</taxon>
    </lineage>
</organism>